<evidence type="ECO:0000256" key="1">
    <source>
        <dbReference type="ARBA" id="ARBA00002649"/>
    </source>
</evidence>
<dbReference type="NCBIfam" id="TIGR00095">
    <property type="entry name" value="16S rRNA (guanine(966)-N(2))-methyltransferase RsmD"/>
    <property type="match status" value="1"/>
</dbReference>
<keyword evidence="8" id="KW-0949">S-adenosyl-L-methionine</keyword>
<dbReference type="PANTHER" id="PTHR43542">
    <property type="entry name" value="METHYLTRANSFERASE"/>
    <property type="match status" value="1"/>
</dbReference>
<dbReference type="AlphaFoldDB" id="A0A0K6IST3"/>
<keyword evidence="8" id="KW-0698">rRNA processing</keyword>
<dbReference type="Pfam" id="PF03602">
    <property type="entry name" value="Cons_hypoth95"/>
    <property type="match status" value="1"/>
</dbReference>
<evidence type="ECO:0000256" key="7">
    <source>
        <dbReference type="ARBA" id="ARBA00048326"/>
    </source>
</evidence>
<name>A0A0K6IST3_9GAMM</name>
<dbReference type="GO" id="GO:0052913">
    <property type="term" value="F:16S rRNA (guanine(966)-N(2))-methyltransferase activity"/>
    <property type="evidence" value="ECO:0007669"/>
    <property type="project" value="UniProtKB-EC"/>
</dbReference>
<evidence type="ECO:0000256" key="3">
    <source>
        <dbReference type="ARBA" id="ARBA00012141"/>
    </source>
</evidence>
<keyword evidence="6 8" id="KW-0808">Transferase</keyword>
<keyword evidence="10" id="KW-1185">Reference proteome</keyword>
<dbReference type="InterPro" id="IPR004398">
    <property type="entry name" value="RNA_MeTrfase_RsmD"/>
</dbReference>
<comment type="function">
    <text evidence="1 8">Specifically methylates the guanine in position 966 of 16S rRNA in the assembled 30S particle.</text>
</comment>
<dbReference type="EC" id="2.1.1.171" evidence="3 8"/>
<evidence type="ECO:0000313" key="9">
    <source>
        <dbReference type="EMBL" id="CUB06119.1"/>
    </source>
</evidence>
<reference evidence="10" key="1">
    <citation type="submission" date="2015-08" db="EMBL/GenBank/DDBJ databases">
        <authorList>
            <person name="Varghese N."/>
        </authorList>
    </citation>
    <scope>NUCLEOTIDE SEQUENCE [LARGE SCALE GENOMIC DNA]</scope>
    <source>
        <strain evidence="10">JCM 18476</strain>
    </source>
</reference>
<dbReference type="CDD" id="cd02440">
    <property type="entry name" value="AdoMet_MTases"/>
    <property type="match status" value="1"/>
</dbReference>
<dbReference type="EMBL" id="CYHG01000015">
    <property type="protein sequence ID" value="CUB06119.1"/>
    <property type="molecule type" value="Genomic_DNA"/>
</dbReference>
<dbReference type="Gene3D" id="3.40.50.150">
    <property type="entry name" value="Vaccinia Virus protein VP39"/>
    <property type="match status" value="1"/>
</dbReference>
<dbReference type="SUPFAM" id="SSF53335">
    <property type="entry name" value="S-adenosyl-L-methionine-dependent methyltransferases"/>
    <property type="match status" value="1"/>
</dbReference>
<organism evidence="9 10">
    <name type="scientific">Marinomonas fungiae</name>
    <dbReference type="NCBI Taxonomy" id="1137284"/>
    <lineage>
        <taxon>Bacteria</taxon>
        <taxon>Pseudomonadati</taxon>
        <taxon>Pseudomonadota</taxon>
        <taxon>Gammaproteobacteria</taxon>
        <taxon>Oceanospirillales</taxon>
        <taxon>Oceanospirillaceae</taxon>
        <taxon>Marinomonas</taxon>
    </lineage>
</organism>
<evidence type="ECO:0000256" key="2">
    <source>
        <dbReference type="ARBA" id="ARBA00005269"/>
    </source>
</evidence>
<protein>
    <recommendedName>
        <fullName evidence="4 8">Ribosomal RNA small subunit methyltransferase D</fullName>
        <ecNumber evidence="3 8">2.1.1.171</ecNumber>
    </recommendedName>
</protein>
<dbReference type="Proteomes" id="UP000182769">
    <property type="component" value="Unassembled WGS sequence"/>
</dbReference>
<evidence type="ECO:0000256" key="8">
    <source>
        <dbReference type="PIRNR" id="PIRNR004553"/>
    </source>
</evidence>
<evidence type="ECO:0000256" key="6">
    <source>
        <dbReference type="ARBA" id="ARBA00022679"/>
    </source>
</evidence>
<comment type="similarity">
    <text evidence="2 8">Belongs to the methyltransferase superfamily. RsmD family.</text>
</comment>
<sequence>MRKPSPRAPKPNHKSSSKLRIIGGEWRSRQLPILDIEGLRPTTDRVRETVFNWLNFDIPGASCLDLFSGSGALGFEALSRGAKDCTFVELNRNVAQQIKQNLATLQSNNGTVVNNDALSFLQSTPHAFDVIFLDPPFRKGFLEQVIPMISSDWIKPNGYLYIERESESSLDCLPEHWQLIKEKRAGQLTYALYQVVQKFPI</sequence>
<dbReference type="PIRSF" id="PIRSF004553">
    <property type="entry name" value="CHP00095"/>
    <property type="match status" value="1"/>
</dbReference>
<dbReference type="STRING" id="1137284.GCA_001418205_03404"/>
<dbReference type="PROSITE" id="PS00092">
    <property type="entry name" value="N6_MTASE"/>
    <property type="match status" value="1"/>
</dbReference>
<evidence type="ECO:0000256" key="5">
    <source>
        <dbReference type="ARBA" id="ARBA00022603"/>
    </source>
</evidence>
<dbReference type="PANTHER" id="PTHR43542:SF1">
    <property type="entry name" value="METHYLTRANSFERASE"/>
    <property type="match status" value="1"/>
</dbReference>
<evidence type="ECO:0000313" key="10">
    <source>
        <dbReference type="Proteomes" id="UP000182769"/>
    </source>
</evidence>
<dbReference type="GO" id="GO:0003676">
    <property type="term" value="F:nucleic acid binding"/>
    <property type="evidence" value="ECO:0007669"/>
    <property type="project" value="InterPro"/>
</dbReference>
<proteinExistence type="inferred from homology"/>
<keyword evidence="5 8" id="KW-0489">Methyltransferase</keyword>
<accession>A0A0K6IST3</accession>
<comment type="catalytic activity">
    <reaction evidence="7 8">
        <text>guanosine(966) in 16S rRNA + S-adenosyl-L-methionine = N(2)-methylguanosine(966) in 16S rRNA + S-adenosyl-L-homocysteine + H(+)</text>
        <dbReference type="Rhea" id="RHEA:23548"/>
        <dbReference type="Rhea" id="RHEA-COMP:10211"/>
        <dbReference type="Rhea" id="RHEA-COMP:10212"/>
        <dbReference type="ChEBI" id="CHEBI:15378"/>
        <dbReference type="ChEBI" id="CHEBI:57856"/>
        <dbReference type="ChEBI" id="CHEBI:59789"/>
        <dbReference type="ChEBI" id="CHEBI:74269"/>
        <dbReference type="ChEBI" id="CHEBI:74481"/>
        <dbReference type="EC" id="2.1.1.171"/>
    </reaction>
</comment>
<dbReference type="RefSeq" id="WP_055464417.1">
    <property type="nucleotide sequence ID" value="NZ_CYHG01000015.1"/>
</dbReference>
<gene>
    <name evidence="9" type="ORF">Ga0061065_11545</name>
</gene>
<dbReference type="InterPro" id="IPR002052">
    <property type="entry name" value="DNA_methylase_N6_adenine_CS"/>
</dbReference>
<dbReference type="OrthoDB" id="9803017at2"/>
<dbReference type="InterPro" id="IPR029063">
    <property type="entry name" value="SAM-dependent_MTases_sf"/>
</dbReference>
<evidence type="ECO:0000256" key="4">
    <source>
        <dbReference type="ARBA" id="ARBA00013682"/>
    </source>
</evidence>